<gene>
    <name evidence="1" type="ORF">CFOL_v3_24278</name>
</gene>
<dbReference type="EMBL" id="BDDD01002266">
    <property type="protein sequence ID" value="GAV80818.1"/>
    <property type="molecule type" value="Genomic_DNA"/>
</dbReference>
<dbReference type="OrthoDB" id="1934862at2759"/>
<dbReference type="AlphaFoldDB" id="A0A1Q3CL69"/>
<name>A0A1Q3CL69_CEPFO</name>
<comment type="caution">
    <text evidence="1">The sequence shown here is derived from an EMBL/GenBank/DDBJ whole genome shotgun (WGS) entry which is preliminary data.</text>
</comment>
<dbReference type="InParanoid" id="A0A1Q3CL69"/>
<dbReference type="Pfam" id="PF08284">
    <property type="entry name" value="RVP_2"/>
    <property type="match status" value="1"/>
</dbReference>
<accession>A0A1Q3CL69</accession>
<proteinExistence type="predicted"/>
<dbReference type="Proteomes" id="UP000187406">
    <property type="component" value="Unassembled WGS sequence"/>
</dbReference>
<dbReference type="CDD" id="cd00303">
    <property type="entry name" value="retropepsin_like"/>
    <property type="match status" value="1"/>
</dbReference>
<evidence type="ECO:0000313" key="1">
    <source>
        <dbReference type="EMBL" id="GAV80818.1"/>
    </source>
</evidence>
<dbReference type="Gene3D" id="2.40.70.10">
    <property type="entry name" value="Acid Proteases"/>
    <property type="match status" value="1"/>
</dbReference>
<reference evidence="2" key="1">
    <citation type="submission" date="2016-04" db="EMBL/GenBank/DDBJ databases">
        <title>Cephalotus genome sequencing.</title>
        <authorList>
            <person name="Fukushima K."/>
            <person name="Hasebe M."/>
            <person name="Fang X."/>
        </authorList>
    </citation>
    <scope>NUCLEOTIDE SEQUENCE [LARGE SCALE GENOMIC DNA]</scope>
    <source>
        <strain evidence="2">cv. St1</strain>
    </source>
</reference>
<evidence type="ECO:0000313" key="2">
    <source>
        <dbReference type="Proteomes" id="UP000187406"/>
    </source>
</evidence>
<sequence>MQQSLKSSWFKSSQHTSTISHGEPASVSVATPTSISTTLPIKKLTAVEIKIRREKGLCYNCDEKYRPSHKCKPQFLLLQVEDDEDDEVENADLEALQFYKHETKEVLHEINLWAMAGEHSPKSIRITGVYLEHKLHVLIHNGSTHNFIQERIAQKLNMAVVPCKPFKVLVGNGEAISCTRQCKGIKLQLQDIDFVCDLYVLPLKRSDIVLGFQWLETLGPILTDYKKLLVKFDWQGKSMELLGESIKHSQPLQLQNLRRLSSCDSIASMFYLKAV</sequence>
<protein>
    <submittedName>
        <fullName evidence="1">RVP_2 domain-containing protein</fullName>
    </submittedName>
</protein>
<organism evidence="1 2">
    <name type="scientific">Cephalotus follicularis</name>
    <name type="common">Albany pitcher plant</name>
    <dbReference type="NCBI Taxonomy" id="3775"/>
    <lineage>
        <taxon>Eukaryota</taxon>
        <taxon>Viridiplantae</taxon>
        <taxon>Streptophyta</taxon>
        <taxon>Embryophyta</taxon>
        <taxon>Tracheophyta</taxon>
        <taxon>Spermatophyta</taxon>
        <taxon>Magnoliopsida</taxon>
        <taxon>eudicotyledons</taxon>
        <taxon>Gunneridae</taxon>
        <taxon>Pentapetalae</taxon>
        <taxon>rosids</taxon>
        <taxon>fabids</taxon>
        <taxon>Oxalidales</taxon>
        <taxon>Cephalotaceae</taxon>
        <taxon>Cephalotus</taxon>
    </lineage>
</organism>
<keyword evidence="2" id="KW-1185">Reference proteome</keyword>
<dbReference type="InterPro" id="IPR021109">
    <property type="entry name" value="Peptidase_aspartic_dom_sf"/>
</dbReference>